<dbReference type="Pfam" id="PF01261">
    <property type="entry name" value="AP_endonuc_2"/>
    <property type="match status" value="1"/>
</dbReference>
<proteinExistence type="predicted"/>
<dbReference type="Gene3D" id="3.20.20.150">
    <property type="entry name" value="Divalent-metal-dependent TIM barrel enzymes"/>
    <property type="match status" value="1"/>
</dbReference>
<dbReference type="AlphaFoldDB" id="A0ABD5QI84"/>
<sequence length="245" mass="27070">MTRTAINLYSVRDLDESMLEILDRVAAAGYDGVQFSGGLRDTDPEDVVEKLSETGLETTGAHVDIDDLESDLAGSYDLYGDRLRCASAVVPYLGQERFESEAAVRETAERLSDLAADAEDYAWPIHYHNHAHEFVDVGGETFFERLADLAPEVGLELDVGWALVGGEDPVELIERYGDRIDLLHMKDMVTDEKRGFREIGDGDVDMAACAEAARKAEVEWLIYEHDEPEDPAASIETGATVLRSI</sequence>
<dbReference type="InterPro" id="IPR013022">
    <property type="entry name" value="Xyl_isomerase-like_TIM-brl"/>
</dbReference>
<dbReference type="PANTHER" id="PTHR12110">
    <property type="entry name" value="HYDROXYPYRUVATE ISOMERASE"/>
    <property type="match status" value="1"/>
</dbReference>
<feature type="domain" description="Xylose isomerase-like TIM barrel" evidence="1">
    <location>
        <begin position="22"/>
        <end position="244"/>
    </location>
</feature>
<evidence type="ECO:0000313" key="2">
    <source>
        <dbReference type="EMBL" id="MFC4989435.1"/>
    </source>
</evidence>
<reference evidence="2 3" key="1">
    <citation type="journal article" date="2019" name="Int. J. Syst. Evol. Microbiol.">
        <title>The Global Catalogue of Microorganisms (GCM) 10K type strain sequencing project: providing services to taxonomists for standard genome sequencing and annotation.</title>
        <authorList>
            <consortium name="The Broad Institute Genomics Platform"/>
            <consortium name="The Broad Institute Genome Sequencing Center for Infectious Disease"/>
            <person name="Wu L."/>
            <person name="Ma J."/>
        </authorList>
    </citation>
    <scope>NUCLEOTIDE SEQUENCE [LARGE SCALE GENOMIC DNA]</scope>
    <source>
        <strain evidence="2 3">CGMCC 1.15824</strain>
    </source>
</reference>
<dbReference type="PANTHER" id="PTHR12110:SF41">
    <property type="entry name" value="INOSOSE DEHYDRATASE"/>
    <property type="match status" value="1"/>
</dbReference>
<dbReference type="InterPro" id="IPR036237">
    <property type="entry name" value="Xyl_isomerase-like_sf"/>
</dbReference>
<protein>
    <submittedName>
        <fullName evidence="2">Sugar phosphate isomerase/epimerase family protein</fullName>
    </submittedName>
</protein>
<dbReference type="Proteomes" id="UP001595925">
    <property type="component" value="Unassembled WGS sequence"/>
</dbReference>
<evidence type="ECO:0000259" key="1">
    <source>
        <dbReference type="Pfam" id="PF01261"/>
    </source>
</evidence>
<gene>
    <name evidence="2" type="ORF">ACFPFO_17070</name>
</gene>
<keyword evidence="3" id="KW-1185">Reference proteome</keyword>
<comment type="caution">
    <text evidence="2">The sequence shown here is derived from an EMBL/GenBank/DDBJ whole genome shotgun (WGS) entry which is preliminary data.</text>
</comment>
<keyword evidence="2" id="KW-0413">Isomerase</keyword>
<dbReference type="InterPro" id="IPR050312">
    <property type="entry name" value="IolE/XylAMocC-like"/>
</dbReference>
<name>A0ABD5QI84_9EURY</name>
<organism evidence="2 3">
    <name type="scientific">Saliphagus infecundisoli</name>
    <dbReference type="NCBI Taxonomy" id="1849069"/>
    <lineage>
        <taxon>Archaea</taxon>
        <taxon>Methanobacteriati</taxon>
        <taxon>Methanobacteriota</taxon>
        <taxon>Stenosarchaea group</taxon>
        <taxon>Halobacteria</taxon>
        <taxon>Halobacteriales</taxon>
        <taxon>Natrialbaceae</taxon>
        <taxon>Saliphagus</taxon>
    </lineage>
</organism>
<dbReference type="EMBL" id="JBHSJG010000048">
    <property type="protein sequence ID" value="MFC4989435.1"/>
    <property type="molecule type" value="Genomic_DNA"/>
</dbReference>
<dbReference type="GO" id="GO:0016853">
    <property type="term" value="F:isomerase activity"/>
    <property type="evidence" value="ECO:0007669"/>
    <property type="project" value="UniProtKB-KW"/>
</dbReference>
<dbReference type="RefSeq" id="WP_224829260.1">
    <property type="nucleotide sequence ID" value="NZ_JAIVEF010000018.1"/>
</dbReference>
<evidence type="ECO:0000313" key="3">
    <source>
        <dbReference type="Proteomes" id="UP001595925"/>
    </source>
</evidence>
<dbReference type="SUPFAM" id="SSF51658">
    <property type="entry name" value="Xylose isomerase-like"/>
    <property type="match status" value="1"/>
</dbReference>
<accession>A0ABD5QI84</accession>